<dbReference type="Pfam" id="PF00078">
    <property type="entry name" value="RVT_1"/>
    <property type="match status" value="1"/>
</dbReference>
<dbReference type="InterPro" id="IPR043502">
    <property type="entry name" value="DNA/RNA_pol_sf"/>
</dbReference>
<gene>
    <name evidence="2" type="ORF">PR002_g19095</name>
</gene>
<comment type="caution">
    <text evidence="2">The sequence shown here is derived from an EMBL/GenBank/DDBJ whole genome shotgun (WGS) entry which is preliminary data.</text>
</comment>
<reference evidence="2 3" key="1">
    <citation type="submission" date="2018-09" db="EMBL/GenBank/DDBJ databases">
        <title>Genomic investigation of the strawberry pathogen Phytophthora fragariae indicates pathogenicity is determined by transcriptional variation in three key races.</title>
        <authorList>
            <person name="Adams T.M."/>
            <person name="Armitage A.D."/>
            <person name="Sobczyk M.K."/>
            <person name="Bates H.J."/>
            <person name="Dunwell J.M."/>
            <person name="Nellist C.F."/>
            <person name="Harrison R.J."/>
        </authorList>
    </citation>
    <scope>NUCLEOTIDE SEQUENCE [LARGE SCALE GENOMIC DNA]</scope>
    <source>
        <strain evidence="2 3">SCRP324</strain>
    </source>
</reference>
<proteinExistence type="predicted"/>
<sequence>MAAVDVLVVDVDDGEFIIGNDFLTSLGIGVDRQLQQLATRSEDETSGDPIDLEADEMPVKIAGSVPSGSDDIFAAVERLIDRAVENGFPLEHVVILRTISHAYDVWRLELRDDPPANVPPLEVRLKDGARPTKCKPRKYPPHIRQFLRDFNERLVELGLVYENPKRRWSSPVLPVKKSADPMDPLQTTDYRARNEQTDVMAAVMPILSLVLVNARGMKHFGLFDFLKGFWQLSQAELCQEFMSYMTDEKIFTPRRVPQGCADAAIHFQKTMEECFASRLYKHLLIWIDDLLLYANGIEVYLQKLGELFALLNQFGLKLSVKKSSLYQKEVKWCGRLIDEHGARHDPTRIDTLRSLPYPTTAGELQQFVCAINWMRESIVDFARQVAPLQHRLDQALVSTKRTRRAAAGIEIELNREERAAFDTVTRYARISGPADPSLGRRTPPHPSKWMVIGGNVTSWLCDNSTPPTRPHHGWQLSGK</sequence>
<dbReference type="Gene3D" id="3.10.10.10">
    <property type="entry name" value="HIV Type 1 Reverse Transcriptase, subunit A, domain 1"/>
    <property type="match status" value="1"/>
</dbReference>
<accession>A0A6A3JQU6</accession>
<evidence type="ECO:0000313" key="3">
    <source>
        <dbReference type="Proteomes" id="UP000435112"/>
    </source>
</evidence>
<dbReference type="PANTHER" id="PTHR33064">
    <property type="entry name" value="POL PROTEIN"/>
    <property type="match status" value="1"/>
</dbReference>
<evidence type="ECO:0000313" key="2">
    <source>
        <dbReference type="EMBL" id="KAE8997239.1"/>
    </source>
</evidence>
<dbReference type="Gene3D" id="3.30.70.270">
    <property type="match status" value="2"/>
</dbReference>
<dbReference type="SUPFAM" id="SSF56672">
    <property type="entry name" value="DNA/RNA polymerases"/>
    <property type="match status" value="1"/>
</dbReference>
<dbReference type="PROSITE" id="PS50878">
    <property type="entry name" value="RT_POL"/>
    <property type="match status" value="1"/>
</dbReference>
<dbReference type="InterPro" id="IPR051320">
    <property type="entry name" value="Viral_Replic_Matur_Polypro"/>
</dbReference>
<dbReference type="AlphaFoldDB" id="A0A6A3JQU6"/>
<dbReference type="EMBL" id="QXFU01001694">
    <property type="protein sequence ID" value="KAE8997239.1"/>
    <property type="molecule type" value="Genomic_DNA"/>
</dbReference>
<dbReference type="InterPro" id="IPR043128">
    <property type="entry name" value="Rev_trsase/Diguanyl_cyclase"/>
</dbReference>
<dbReference type="InterPro" id="IPR000477">
    <property type="entry name" value="RT_dom"/>
</dbReference>
<feature type="domain" description="Reverse transcriptase" evidence="1">
    <location>
        <begin position="156"/>
        <end position="337"/>
    </location>
</feature>
<dbReference type="OrthoDB" id="122593at2759"/>
<dbReference type="Proteomes" id="UP000435112">
    <property type="component" value="Unassembled WGS sequence"/>
</dbReference>
<organism evidence="2 3">
    <name type="scientific">Phytophthora rubi</name>
    <dbReference type="NCBI Taxonomy" id="129364"/>
    <lineage>
        <taxon>Eukaryota</taxon>
        <taxon>Sar</taxon>
        <taxon>Stramenopiles</taxon>
        <taxon>Oomycota</taxon>
        <taxon>Peronosporomycetes</taxon>
        <taxon>Peronosporales</taxon>
        <taxon>Peronosporaceae</taxon>
        <taxon>Phytophthora</taxon>
    </lineage>
</organism>
<evidence type="ECO:0000259" key="1">
    <source>
        <dbReference type="PROSITE" id="PS50878"/>
    </source>
</evidence>
<name>A0A6A3JQU6_9STRA</name>
<protein>
    <recommendedName>
        <fullName evidence="1">Reverse transcriptase domain-containing protein</fullName>
    </recommendedName>
</protein>
<dbReference type="PANTHER" id="PTHR33064:SF37">
    <property type="entry name" value="RIBONUCLEASE H"/>
    <property type="match status" value="1"/>
</dbReference>